<comment type="caution">
    <text evidence="1">The sequence shown here is derived from an EMBL/GenBank/DDBJ whole genome shotgun (WGS) entry which is preliminary data.</text>
</comment>
<evidence type="ECO:0000313" key="2">
    <source>
        <dbReference type="Proteomes" id="UP000796761"/>
    </source>
</evidence>
<evidence type="ECO:0000313" key="1">
    <source>
        <dbReference type="EMBL" id="TRZ13309.1"/>
    </source>
</evidence>
<sequence length="119" mass="12875">MEKEGKGITATNVESQNPQGVEMPIDMIFSSGVITKHTVGGRILEGLKAEPFPKTMDISAMELMELVLAAIVFSLVQSLCFYEKNDNSVQGALNSERYAACSIKVISENFGLDIGPFVS</sequence>
<dbReference type="Proteomes" id="UP000796761">
    <property type="component" value="Unassembled WGS sequence"/>
</dbReference>
<protein>
    <submittedName>
        <fullName evidence="1">Uncharacterized protein</fullName>
    </submittedName>
</protein>
<proteinExistence type="predicted"/>
<keyword evidence="2" id="KW-1185">Reference proteome</keyword>
<dbReference type="AlphaFoldDB" id="A0A8K1LGN3"/>
<reference evidence="1" key="1">
    <citation type="submission" date="2019-04" db="EMBL/GenBank/DDBJ databases">
        <title>Genome assembly of Zosterops borbonicus 15179.</title>
        <authorList>
            <person name="Leroy T."/>
            <person name="Anselmetti Y."/>
            <person name="Tilak M.-K."/>
            <person name="Nabholz B."/>
        </authorList>
    </citation>
    <scope>NUCLEOTIDE SEQUENCE</scope>
    <source>
        <strain evidence="1">HGM_15179</strain>
        <tissue evidence="1">Muscle</tissue>
    </source>
</reference>
<organism evidence="1 2">
    <name type="scientific">Zosterops borbonicus</name>
    <dbReference type="NCBI Taxonomy" id="364589"/>
    <lineage>
        <taxon>Eukaryota</taxon>
        <taxon>Metazoa</taxon>
        <taxon>Chordata</taxon>
        <taxon>Craniata</taxon>
        <taxon>Vertebrata</taxon>
        <taxon>Euteleostomi</taxon>
        <taxon>Archelosauria</taxon>
        <taxon>Archosauria</taxon>
        <taxon>Dinosauria</taxon>
        <taxon>Saurischia</taxon>
        <taxon>Theropoda</taxon>
        <taxon>Coelurosauria</taxon>
        <taxon>Aves</taxon>
        <taxon>Neognathae</taxon>
        <taxon>Neoaves</taxon>
        <taxon>Telluraves</taxon>
        <taxon>Australaves</taxon>
        <taxon>Passeriformes</taxon>
        <taxon>Sylvioidea</taxon>
        <taxon>Zosteropidae</taxon>
        <taxon>Zosterops</taxon>
    </lineage>
</organism>
<gene>
    <name evidence="1" type="ORF">HGM15179_013799</name>
</gene>
<dbReference type="EMBL" id="SWJQ01000517">
    <property type="protein sequence ID" value="TRZ13309.1"/>
    <property type="molecule type" value="Genomic_DNA"/>
</dbReference>
<name>A0A8K1LGN3_9PASS</name>
<accession>A0A8K1LGN3</accession>